<keyword evidence="13" id="KW-1185">Reference proteome</keyword>
<gene>
    <name evidence="12" type="ORF">H9X80_08545</name>
</gene>
<dbReference type="Gene3D" id="2.10.240.10">
    <property type="entry name" value="Dihydroorotate dehydrogenase, electron transfer subunit"/>
    <property type="match status" value="1"/>
</dbReference>
<keyword evidence="5" id="KW-0479">Metal-binding</keyword>
<protein>
    <submittedName>
        <fullName evidence="12">Dihydroorotate dehydrogenase electron transfer subunit</fullName>
    </submittedName>
</protein>
<dbReference type="InterPro" id="IPR012165">
    <property type="entry name" value="Cyt_c3_hydrogenase_gsu"/>
</dbReference>
<comment type="cofactor">
    <cofactor evidence="10">
        <name>[2Fe-2S] cluster</name>
        <dbReference type="ChEBI" id="CHEBI:190135"/>
    </cofactor>
</comment>
<evidence type="ECO:0000256" key="5">
    <source>
        <dbReference type="ARBA" id="ARBA00022723"/>
    </source>
</evidence>
<dbReference type="Proteomes" id="UP000712527">
    <property type="component" value="Unassembled WGS sequence"/>
</dbReference>
<dbReference type="SUPFAM" id="SSF52343">
    <property type="entry name" value="Ferredoxin reductase-like, C-terminal NADP-linked domain"/>
    <property type="match status" value="1"/>
</dbReference>
<dbReference type="InterPro" id="IPR019480">
    <property type="entry name" value="Dihydroorotate_DH_Fe-S-bd"/>
</dbReference>
<evidence type="ECO:0000256" key="3">
    <source>
        <dbReference type="ARBA" id="ARBA00022630"/>
    </source>
</evidence>
<accession>A0ABS2F4T5</accession>
<dbReference type="Gene3D" id="2.40.30.10">
    <property type="entry name" value="Translation factors"/>
    <property type="match status" value="1"/>
</dbReference>
<dbReference type="EMBL" id="JACSNQ010000025">
    <property type="protein sequence ID" value="MBM6775583.1"/>
    <property type="molecule type" value="Genomic_DNA"/>
</dbReference>
<dbReference type="InterPro" id="IPR006058">
    <property type="entry name" value="2Fe2S_fd_BS"/>
</dbReference>
<dbReference type="InterPro" id="IPR039261">
    <property type="entry name" value="FNR_nucleotide-bd"/>
</dbReference>
<dbReference type="InterPro" id="IPR037117">
    <property type="entry name" value="Dihydroorotate_DH_ele_sf"/>
</dbReference>
<organism evidence="12 13">
    <name type="scientific">Olsenella profusa</name>
    <dbReference type="NCBI Taxonomy" id="138595"/>
    <lineage>
        <taxon>Bacteria</taxon>
        <taxon>Bacillati</taxon>
        <taxon>Actinomycetota</taxon>
        <taxon>Coriobacteriia</taxon>
        <taxon>Coriobacteriales</taxon>
        <taxon>Atopobiaceae</taxon>
        <taxon>Olsenella</taxon>
    </lineage>
</organism>
<evidence type="ECO:0000256" key="8">
    <source>
        <dbReference type="ARBA" id="ARBA00023004"/>
    </source>
</evidence>
<evidence type="ECO:0000259" key="11">
    <source>
        <dbReference type="PROSITE" id="PS51384"/>
    </source>
</evidence>
<keyword evidence="2" id="KW-0813">Transport</keyword>
<dbReference type="PANTHER" id="PTHR43513:SF3">
    <property type="entry name" value="DIHYDROOROTATE DEHYDROGENASE B (NAD(+)), ELECTRON TRANSFER SUBUNIT-RELATED"/>
    <property type="match status" value="1"/>
</dbReference>
<dbReference type="PROSITE" id="PS00197">
    <property type="entry name" value="2FE2S_FER_1"/>
    <property type="match status" value="1"/>
</dbReference>
<evidence type="ECO:0000256" key="10">
    <source>
        <dbReference type="ARBA" id="ARBA00034078"/>
    </source>
</evidence>
<dbReference type="Pfam" id="PF00175">
    <property type="entry name" value="NAD_binding_1"/>
    <property type="match status" value="1"/>
</dbReference>
<dbReference type="InterPro" id="IPR017927">
    <property type="entry name" value="FAD-bd_FR_type"/>
</dbReference>
<dbReference type="InterPro" id="IPR050353">
    <property type="entry name" value="PyrK_electron_transfer"/>
</dbReference>
<evidence type="ECO:0000256" key="1">
    <source>
        <dbReference type="ARBA" id="ARBA00006422"/>
    </source>
</evidence>
<dbReference type="InterPro" id="IPR017938">
    <property type="entry name" value="Riboflavin_synthase-like_b-brl"/>
</dbReference>
<keyword evidence="7" id="KW-0249">Electron transport</keyword>
<evidence type="ECO:0000256" key="7">
    <source>
        <dbReference type="ARBA" id="ARBA00022982"/>
    </source>
</evidence>
<name>A0ABS2F4T5_9ACTN</name>
<evidence type="ECO:0000313" key="13">
    <source>
        <dbReference type="Proteomes" id="UP000712527"/>
    </source>
</evidence>
<dbReference type="RefSeq" id="WP_204793915.1">
    <property type="nucleotide sequence ID" value="NZ_JACSNQ010000025.1"/>
</dbReference>
<evidence type="ECO:0000256" key="2">
    <source>
        <dbReference type="ARBA" id="ARBA00022448"/>
    </source>
</evidence>
<reference evidence="12 13" key="1">
    <citation type="journal article" date="2021" name="Sci. Rep.">
        <title>The distribution of antibiotic resistance genes in chicken gut microbiota commensals.</title>
        <authorList>
            <person name="Juricova H."/>
            <person name="Matiasovicova J."/>
            <person name="Kubasova T."/>
            <person name="Cejkova D."/>
            <person name="Rychlik I."/>
        </authorList>
    </citation>
    <scope>NUCLEOTIDE SEQUENCE [LARGE SCALE GENOMIC DNA]</scope>
    <source>
        <strain evidence="12 13">An794</strain>
    </source>
</reference>
<keyword evidence="6" id="KW-0274">FAD</keyword>
<dbReference type="SUPFAM" id="SSF63380">
    <property type="entry name" value="Riboflavin synthase domain-like"/>
    <property type="match status" value="1"/>
</dbReference>
<keyword evidence="9" id="KW-0411">Iron-sulfur</keyword>
<keyword evidence="8" id="KW-0408">Iron</keyword>
<proteinExistence type="inferred from homology"/>
<feature type="domain" description="FAD-binding FR-type" evidence="11">
    <location>
        <begin position="7"/>
        <end position="107"/>
    </location>
</feature>
<evidence type="ECO:0000256" key="4">
    <source>
        <dbReference type="ARBA" id="ARBA00022714"/>
    </source>
</evidence>
<dbReference type="Gene3D" id="3.40.50.80">
    <property type="entry name" value="Nucleotide-binding domain of ferredoxin-NADP reductase (FNR) module"/>
    <property type="match status" value="1"/>
</dbReference>
<evidence type="ECO:0000256" key="9">
    <source>
        <dbReference type="ARBA" id="ARBA00023014"/>
    </source>
</evidence>
<keyword evidence="4" id="KW-0001">2Fe-2S</keyword>
<keyword evidence="3" id="KW-0285">Flavoprotein</keyword>
<sequence length="264" mass="26848">MGQNARTSLHEVEVVSNEAVADSLAHVVLSAPALAAELRPGQFVDLAVPGDASQILRLPLSFSRADAEAGTFEITYAVVGDGTRRLSELAPGARTTAVGPCGNPWVVPQGCRRACVVAGGVGVTPIVACAGLLAASGVAFDAVVGAQTAARLWGAEELAGLGAGRVVVTTDDGTAGRRGFTTDALADLLAEGAYDAVFTCGPEVMMAGVARLCREAGVACRVSMERMMCCGFGACGTCNVAMADGTYKSCCKDGPVFDAEEVAW</sequence>
<dbReference type="InterPro" id="IPR001433">
    <property type="entry name" value="OxRdtase_FAD/NAD-bd"/>
</dbReference>
<dbReference type="PROSITE" id="PS51384">
    <property type="entry name" value="FAD_FR"/>
    <property type="match status" value="1"/>
</dbReference>
<evidence type="ECO:0000313" key="12">
    <source>
        <dbReference type="EMBL" id="MBM6775583.1"/>
    </source>
</evidence>
<comment type="similarity">
    <text evidence="1">Belongs to the PyrK family.</text>
</comment>
<comment type="caution">
    <text evidence="12">The sequence shown here is derived from an EMBL/GenBank/DDBJ whole genome shotgun (WGS) entry which is preliminary data.</text>
</comment>
<dbReference type="CDD" id="cd06218">
    <property type="entry name" value="DHOD_e_trans"/>
    <property type="match status" value="1"/>
</dbReference>
<dbReference type="PANTHER" id="PTHR43513">
    <property type="entry name" value="DIHYDROOROTATE DEHYDROGENASE B (NAD(+)), ELECTRON TRANSFER SUBUNIT"/>
    <property type="match status" value="1"/>
</dbReference>
<dbReference type="Pfam" id="PF10418">
    <property type="entry name" value="DHODB_Fe-S_bind"/>
    <property type="match status" value="1"/>
</dbReference>
<dbReference type="PIRSF" id="PIRSF006816">
    <property type="entry name" value="Cyc3_hyd_g"/>
    <property type="match status" value="1"/>
</dbReference>
<evidence type="ECO:0000256" key="6">
    <source>
        <dbReference type="ARBA" id="ARBA00022827"/>
    </source>
</evidence>